<evidence type="ECO:0000313" key="3">
    <source>
        <dbReference type="Proteomes" id="UP001454036"/>
    </source>
</evidence>
<name>A0AAV3PY64_LITER</name>
<evidence type="ECO:0000256" key="1">
    <source>
        <dbReference type="SAM" id="MobiDB-lite"/>
    </source>
</evidence>
<feature type="region of interest" description="Disordered" evidence="1">
    <location>
        <begin position="100"/>
        <end position="129"/>
    </location>
</feature>
<sequence>MLSFSSRSYLHLWAFFLDNALRCPFRCSGVLSSSLPLWLDGAYLHALNTTTNRSDGPLMVTWRATDLDRDRTFYFDDGRGNGRCLLVGVHPSALFFRSSGLSKRKRSSDRDPKHARGTRKDTSSSRGSRVVPLVVEVSSSASEQEHTELIDNGECPECLTMEVVESCPPALPTLTIAQEAEIILRAGVSYLRSCICTRIWIRYLR</sequence>
<feature type="compositionally biased region" description="Basic and acidic residues" evidence="1">
    <location>
        <begin position="108"/>
        <end position="123"/>
    </location>
</feature>
<accession>A0AAV3PY64</accession>
<protein>
    <submittedName>
        <fullName evidence="2">Uncharacterized protein</fullName>
    </submittedName>
</protein>
<dbReference type="AlphaFoldDB" id="A0AAV3PY64"/>
<reference evidence="2 3" key="1">
    <citation type="submission" date="2024-01" db="EMBL/GenBank/DDBJ databases">
        <title>The complete chloroplast genome sequence of Lithospermum erythrorhizon: insights into the phylogenetic relationship among Boraginaceae species and the maternal lineages of purple gromwells.</title>
        <authorList>
            <person name="Okada T."/>
            <person name="Watanabe K."/>
        </authorList>
    </citation>
    <scope>NUCLEOTIDE SEQUENCE [LARGE SCALE GENOMIC DNA]</scope>
</reference>
<evidence type="ECO:0000313" key="2">
    <source>
        <dbReference type="EMBL" id="GAA0156757.1"/>
    </source>
</evidence>
<dbReference type="EMBL" id="BAABME010002940">
    <property type="protein sequence ID" value="GAA0156757.1"/>
    <property type="molecule type" value="Genomic_DNA"/>
</dbReference>
<keyword evidence="3" id="KW-1185">Reference proteome</keyword>
<comment type="caution">
    <text evidence="2">The sequence shown here is derived from an EMBL/GenBank/DDBJ whole genome shotgun (WGS) entry which is preliminary data.</text>
</comment>
<organism evidence="2 3">
    <name type="scientific">Lithospermum erythrorhizon</name>
    <name type="common">Purple gromwell</name>
    <name type="synonym">Lithospermum officinale var. erythrorhizon</name>
    <dbReference type="NCBI Taxonomy" id="34254"/>
    <lineage>
        <taxon>Eukaryota</taxon>
        <taxon>Viridiplantae</taxon>
        <taxon>Streptophyta</taxon>
        <taxon>Embryophyta</taxon>
        <taxon>Tracheophyta</taxon>
        <taxon>Spermatophyta</taxon>
        <taxon>Magnoliopsida</taxon>
        <taxon>eudicotyledons</taxon>
        <taxon>Gunneridae</taxon>
        <taxon>Pentapetalae</taxon>
        <taxon>asterids</taxon>
        <taxon>lamiids</taxon>
        <taxon>Boraginales</taxon>
        <taxon>Boraginaceae</taxon>
        <taxon>Boraginoideae</taxon>
        <taxon>Lithospermeae</taxon>
        <taxon>Lithospermum</taxon>
    </lineage>
</organism>
<proteinExistence type="predicted"/>
<dbReference type="Proteomes" id="UP001454036">
    <property type="component" value="Unassembled WGS sequence"/>
</dbReference>
<gene>
    <name evidence="2" type="ORF">LIER_14171</name>
</gene>